<reference evidence="2 3" key="1">
    <citation type="journal article" date="2018" name="Nat. Ecol. Evol.">
        <title>Pezizomycetes genomes reveal the molecular basis of ectomycorrhizal truffle lifestyle.</title>
        <authorList>
            <person name="Murat C."/>
            <person name="Payen T."/>
            <person name="Noel B."/>
            <person name="Kuo A."/>
            <person name="Morin E."/>
            <person name="Chen J."/>
            <person name="Kohler A."/>
            <person name="Krizsan K."/>
            <person name="Balestrini R."/>
            <person name="Da Silva C."/>
            <person name="Montanini B."/>
            <person name="Hainaut M."/>
            <person name="Levati E."/>
            <person name="Barry K.W."/>
            <person name="Belfiori B."/>
            <person name="Cichocki N."/>
            <person name="Clum A."/>
            <person name="Dockter R.B."/>
            <person name="Fauchery L."/>
            <person name="Guy J."/>
            <person name="Iotti M."/>
            <person name="Le Tacon F."/>
            <person name="Lindquist E.A."/>
            <person name="Lipzen A."/>
            <person name="Malagnac F."/>
            <person name="Mello A."/>
            <person name="Molinier V."/>
            <person name="Miyauchi S."/>
            <person name="Poulain J."/>
            <person name="Riccioni C."/>
            <person name="Rubini A."/>
            <person name="Sitrit Y."/>
            <person name="Splivallo R."/>
            <person name="Traeger S."/>
            <person name="Wang M."/>
            <person name="Zifcakova L."/>
            <person name="Wipf D."/>
            <person name="Zambonelli A."/>
            <person name="Paolocci F."/>
            <person name="Nowrousian M."/>
            <person name="Ottonello S."/>
            <person name="Baldrian P."/>
            <person name="Spatafora J.W."/>
            <person name="Henrissat B."/>
            <person name="Nagy L.G."/>
            <person name="Aury J.M."/>
            <person name="Wincker P."/>
            <person name="Grigoriev I.V."/>
            <person name="Bonfante P."/>
            <person name="Martin F.M."/>
        </authorList>
    </citation>
    <scope>NUCLEOTIDE SEQUENCE [LARGE SCALE GENOMIC DNA]</scope>
    <source>
        <strain evidence="2 3">CCBAS932</strain>
    </source>
</reference>
<dbReference type="InParanoid" id="A0A3N4KYF4"/>
<dbReference type="EMBL" id="ML119118">
    <property type="protein sequence ID" value="RPB14449.1"/>
    <property type="molecule type" value="Genomic_DNA"/>
</dbReference>
<feature type="non-terminal residue" evidence="2">
    <location>
        <position position="54"/>
    </location>
</feature>
<dbReference type="Proteomes" id="UP000277580">
    <property type="component" value="Unassembled WGS sequence"/>
</dbReference>
<proteinExistence type="predicted"/>
<evidence type="ECO:0000313" key="2">
    <source>
        <dbReference type="EMBL" id="RPB14449.1"/>
    </source>
</evidence>
<dbReference type="AlphaFoldDB" id="A0A3N4KYF4"/>
<keyword evidence="1" id="KW-0812">Transmembrane</keyword>
<keyword evidence="3" id="KW-1185">Reference proteome</keyword>
<evidence type="ECO:0000313" key="3">
    <source>
        <dbReference type="Proteomes" id="UP000277580"/>
    </source>
</evidence>
<name>A0A3N4KYF4_9PEZI</name>
<evidence type="ECO:0000256" key="1">
    <source>
        <dbReference type="SAM" id="Phobius"/>
    </source>
</evidence>
<organism evidence="2 3">
    <name type="scientific">Morchella conica CCBAS932</name>
    <dbReference type="NCBI Taxonomy" id="1392247"/>
    <lineage>
        <taxon>Eukaryota</taxon>
        <taxon>Fungi</taxon>
        <taxon>Dikarya</taxon>
        <taxon>Ascomycota</taxon>
        <taxon>Pezizomycotina</taxon>
        <taxon>Pezizomycetes</taxon>
        <taxon>Pezizales</taxon>
        <taxon>Morchellaceae</taxon>
        <taxon>Morchella</taxon>
    </lineage>
</organism>
<sequence>MEGGCLLLCLNLFAGWMRGPQGLTSILLACACACVLLLVTCYTCCWVGTRTVAV</sequence>
<feature type="transmembrane region" description="Helical" evidence="1">
    <location>
        <begin position="24"/>
        <end position="48"/>
    </location>
</feature>
<keyword evidence="1" id="KW-1133">Transmembrane helix</keyword>
<gene>
    <name evidence="2" type="ORF">P167DRAFT_534269</name>
</gene>
<accession>A0A3N4KYF4</accession>
<protein>
    <submittedName>
        <fullName evidence="2">Uncharacterized protein</fullName>
    </submittedName>
</protein>
<keyword evidence="1" id="KW-0472">Membrane</keyword>